<evidence type="ECO:0000256" key="3">
    <source>
        <dbReference type="ARBA" id="ARBA00048462"/>
    </source>
</evidence>
<dbReference type="InterPro" id="IPR050858">
    <property type="entry name" value="Mal-CoA-ACP_Trans/PKS_FabD"/>
</dbReference>
<dbReference type="PIRSF" id="PIRSF000446">
    <property type="entry name" value="Mct"/>
    <property type="match status" value="1"/>
</dbReference>
<dbReference type="GO" id="GO:0006633">
    <property type="term" value="P:fatty acid biosynthetic process"/>
    <property type="evidence" value="ECO:0007669"/>
    <property type="project" value="TreeGrafter"/>
</dbReference>
<dbReference type="AlphaFoldDB" id="A0A1G1WM50"/>
<dbReference type="SUPFAM" id="SSF55048">
    <property type="entry name" value="Probable ACP-binding domain of malonyl-CoA ACP transacylase"/>
    <property type="match status" value="1"/>
</dbReference>
<accession>A0A1G1WM50</accession>
<keyword evidence="2 4" id="KW-0012">Acyltransferase</keyword>
<dbReference type="EMBL" id="MHCX01000042">
    <property type="protein sequence ID" value="OGY28835.1"/>
    <property type="molecule type" value="Genomic_DNA"/>
</dbReference>
<dbReference type="GO" id="GO:0005829">
    <property type="term" value="C:cytosol"/>
    <property type="evidence" value="ECO:0007669"/>
    <property type="project" value="TreeGrafter"/>
</dbReference>
<evidence type="ECO:0000313" key="7">
    <source>
        <dbReference type="EMBL" id="OGY28835.1"/>
    </source>
</evidence>
<evidence type="ECO:0000259" key="6">
    <source>
        <dbReference type="SMART" id="SM00827"/>
    </source>
</evidence>
<dbReference type="InterPro" id="IPR001227">
    <property type="entry name" value="Ac_transferase_dom_sf"/>
</dbReference>
<evidence type="ECO:0000256" key="5">
    <source>
        <dbReference type="PIRSR" id="PIRSR000446-1"/>
    </source>
</evidence>
<dbReference type="InterPro" id="IPR016035">
    <property type="entry name" value="Acyl_Trfase/lysoPLipase"/>
</dbReference>
<dbReference type="InterPro" id="IPR014043">
    <property type="entry name" value="Acyl_transferase_dom"/>
</dbReference>
<dbReference type="Gene3D" id="3.30.70.250">
    <property type="entry name" value="Malonyl-CoA ACP transacylase, ACP-binding"/>
    <property type="match status" value="1"/>
</dbReference>
<keyword evidence="1 4" id="KW-0808">Transferase</keyword>
<dbReference type="Pfam" id="PF00698">
    <property type="entry name" value="Acyl_transf_1"/>
    <property type="match status" value="1"/>
</dbReference>
<proteinExistence type="inferred from homology"/>
<evidence type="ECO:0000256" key="4">
    <source>
        <dbReference type="PIRNR" id="PIRNR000446"/>
    </source>
</evidence>
<evidence type="ECO:0000256" key="1">
    <source>
        <dbReference type="ARBA" id="ARBA00022679"/>
    </source>
</evidence>
<protein>
    <recommendedName>
        <fullName evidence="4">Malonyl CoA-acyl carrier protein transacylase</fullName>
        <ecNumber evidence="4">2.3.1.39</ecNumber>
    </recommendedName>
</protein>
<dbReference type="Proteomes" id="UP000177821">
    <property type="component" value="Unassembled WGS sequence"/>
</dbReference>
<feature type="active site" evidence="5">
    <location>
        <position position="199"/>
    </location>
</feature>
<comment type="similarity">
    <text evidence="4">Belongs to the fabD family.</text>
</comment>
<organism evidence="7 8">
    <name type="scientific">Candidatus Woykebacteria bacterium RIFCSPHIGHO2_02_FULL_43_16b</name>
    <dbReference type="NCBI Taxonomy" id="1802601"/>
    <lineage>
        <taxon>Bacteria</taxon>
        <taxon>Candidatus Woykeibacteriota</taxon>
    </lineage>
</organism>
<dbReference type="PANTHER" id="PTHR42681:SF1">
    <property type="entry name" value="MALONYL-COA-ACYL CARRIER PROTEIN TRANSACYLASE, MITOCHONDRIAL"/>
    <property type="match status" value="1"/>
</dbReference>
<dbReference type="InterPro" id="IPR024925">
    <property type="entry name" value="Malonyl_CoA-ACP_transAc"/>
</dbReference>
<dbReference type="SUPFAM" id="SSF52151">
    <property type="entry name" value="FabD/lysophospholipase-like"/>
    <property type="match status" value="1"/>
</dbReference>
<dbReference type="SMART" id="SM00827">
    <property type="entry name" value="PKS_AT"/>
    <property type="match status" value="1"/>
</dbReference>
<feature type="active site" evidence="5">
    <location>
        <position position="87"/>
    </location>
</feature>
<dbReference type="Gene3D" id="3.40.366.10">
    <property type="entry name" value="Malonyl-Coenzyme A Acyl Carrier Protein, domain 2"/>
    <property type="match status" value="1"/>
</dbReference>
<comment type="caution">
    <text evidence="7">The sequence shown here is derived from an EMBL/GenBank/DDBJ whole genome shotgun (WGS) entry which is preliminary data.</text>
</comment>
<feature type="domain" description="Malonyl-CoA:ACP transacylase (MAT)" evidence="6">
    <location>
        <begin position="5"/>
        <end position="302"/>
    </location>
</feature>
<dbReference type="PANTHER" id="PTHR42681">
    <property type="entry name" value="MALONYL-COA-ACYL CARRIER PROTEIN TRANSACYLASE, MITOCHONDRIAL"/>
    <property type="match status" value="1"/>
</dbReference>
<comment type="catalytic activity">
    <reaction evidence="3 4">
        <text>holo-[ACP] + malonyl-CoA = malonyl-[ACP] + CoA</text>
        <dbReference type="Rhea" id="RHEA:41792"/>
        <dbReference type="Rhea" id="RHEA-COMP:9623"/>
        <dbReference type="Rhea" id="RHEA-COMP:9685"/>
        <dbReference type="ChEBI" id="CHEBI:57287"/>
        <dbReference type="ChEBI" id="CHEBI:57384"/>
        <dbReference type="ChEBI" id="CHEBI:64479"/>
        <dbReference type="ChEBI" id="CHEBI:78449"/>
        <dbReference type="EC" id="2.3.1.39"/>
    </reaction>
</comment>
<dbReference type="InterPro" id="IPR016036">
    <property type="entry name" value="Malonyl_transacylase_ACP-bd"/>
</dbReference>
<reference evidence="7 8" key="1">
    <citation type="journal article" date="2016" name="Nat. Commun.">
        <title>Thousands of microbial genomes shed light on interconnected biogeochemical processes in an aquifer system.</title>
        <authorList>
            <person name="Anantharaman K."/>
            <person name="Brown C.T."/>
            <person name="Hug L.A."/>
            <person name="Sharon I."/>
            <person name="Castelle C.J."/>
            <person name="Probst A.J."/>
            <person name="Thomas B.C."/>
            <person name="Singh A."/>
            <person name="Wilkins M.J."/>
            <person name="Karaoz U."/>
            <person name="Brodie E.L."/>
            <person name="Williams K.H."/>
            <person name="Hubbard S.S."/>
            <person name="Banfield J.F."/>
        </authorList>
    </citation>
    <scope>NUCLEOTIDE SEQUENCE [LARGE SCALE GENOMIC DNA]</scope>
</reference>
<evidence type="ECO:0000256" key="2">
    <source>
        <dbReference type="ARBA" id="ARBA00023315"/>
    </source>
</evidence>
<dbReference type="GO" id="GO:0004314">
    <property type="term" value="F:[acyl-carrier-protein] S-malonyltransferase activity"/>
    <property type="evidence" value="ECO:0007669"/>
    <property type="project" value="UniProtKB-EC"/>
</dbReference>
<evidence type="ECO:0000313" key="8">
    <source>
        <dbReference type="Proteomes" id="UP000177821"/>
    </source>
</evidence>
<dbReference type="EC" id="2.3.1.39" evidence="4"/>
<gene>
    <name evidence="7" type="ORF">A3J50_02420</name>
</gene>
<sequence length="308" mass="33704">MRAVVFTGQGSQFPGMGRDFFDGSPKARGRFQQINELLGFPITDMMFDGPREELARTVNAQLAIVAFEAAVLSSLPNLNPGMFARHSVGEYTAVFAAGGYLEGLKTLFKLVRARANAMQEACDTQPGTMAAVLGLDSIQVMTICSAVSKEYGCTVVSASFNTPTQTVISGDLVGVRKVRERCRVLGAKVIPRSVSGAFHSPLMLPAVEKLREILMQPGFCVTRGQVYLNHTSLPTNDPHEIRLALLEQTNHPVLWHTTIDHMIEDGAREFVEISPMPILSPMIRAINPNVRVRSITTWKEAQAFNQGS</sequence>
<name>A0A1G1WM50_9BACT</name>